<dbReference type="EMBL" id="CP136864">
    <property type="protein sequence ID" value="WOJ93435.1"/>
    <property type="molecule type" value="Genomic_DNA"/>
</dbReference>
<dbReference type="RefSeq" id="WP_407348084.1">
    <property type="nucleotide sequence ID" value="NZ_CP136864.1"/>
</dbReference>
<evidence type="ECO:0000256" key="1">
    <source>
        <dbReference type="SAM" id="Coils"/>
    </source>
</evidence>
<keyword evidence="3" id="KW-0328">Glycosyltransferase</keyword>
<dbReference type="GO" id="GO:0016757">
    <property type="term" value="F:glycosyltransferase activity"/>
    <property type="evidence" value="ECO:0007669"/>
    <property type="project" value="UniProtKB-KW"/>
</dbReference>
<dbReference type="Gene3D" id="3.90.550.10">
    <property type="entry name" value="Spore Coat Polysaccharide Biosynthesis Protein SpsA, Chain A"/>
    <property type="match status" value="1"/>
</dbReference>
<dbReference type="CDD" id="cd04186">
    <property type="entry name" value="GT_2_like_c"/>
    <property type="match status" value="1"/>
</dbReference>
<evidence type="ECO:0000259" key="2">
    <source>
        <dbReference type="Pfam" id="PF00535"/>
    </source>
</evidence>
<dbReference type="Proteomes" id="UP001626537">
    <property type="component" value="Chromosome"/>
</dbReference>
<evidence type="ECO:0000313" key="4">
    <source>
        <dbReference type="Proteomes" id="UP001626537"/>
    </source>
</evidence>
<name>A0ABZ0I4I1_9GAMM</name>
<dbReference type="EC" id="2.4.-.-" evidence="3"/>
<dbReference type="Gene3D" id="3.40.50.300">
    <property type="entry name" value="P-loop containing nucleotide triphosphate hydrolases"/>
    <property type="match status" value="1"/>
</dbReference>
<dbReference type="SUPFAM" id="SSF53756">
    <property type="entry name" value="UDP-Glycosyltransferase/glycogen phosphorylase"/>
    <property type="match status" value="1"/>
</dbReference>
<sequence length="1231" mass="137572">MKLLTVVGMHRSGTSLVAHACAEAGIGAGPADELLSAQPDNPEGFYENRRLVEINDSLIAKADAAWYSPALEISASAEDQKDLAALLAHLCDSSTNGQYLLKDPRLCLTWQLWSPFVDSATVLFVYRSPLAVARSLARRNSFPLQFGLALWEIYNRRALALLGGDSLSVSYDQLAAGESNLVEIMEKLSAKGFDCIPEKASTVYRAELRHFDAVSDDPDWRLLSDSQKALHEYCVAVCSGRSKVQPELDPEPLLFARTQDLAQAFEPLARLLETTNERNEAIALAQERLADRDRALDALNQRESEHAALVVAHENEQKLHAQAADTLANLEREHGDLASAHDQEQKLHAQAAQALERLSSEHNALAAAHKKEQKVHAQAAAALASLTKDHDQLAIAHKNEVSTHAQLFKEHANLWSLYDELQSEFNDRGQTIQSLEDKTEYLFSLFTESHRTLLSFELSTMARLQRYTRKVYRLLTGRRGQSSAYENLLEQAHIHFDEFGMDKPAPRPTKIGMARDVLRYVRQNPAGSARSFSWARLRRAASVFFGSSSEDLSIWINARFPDSEAASAHFDPASLSADLDDLELDFPVSESPTVSIIVPVYNDYRVTINCLESVHRFSWDVDYEVIIADDSSTDLTASIAERMRGVHVARTSENLRFLKNCNQAAAHARGQYIVFLNNDTAVTEGWLTALLEPFDDQQVGVTGPKLLFADGVLQEAGGIIWDDASGWNFGRADDRDKPAYNYRRDVDYVSGACLAIRSDLWKELGGFDERFAPAYYEDADICFSARAAGYRVVYQPESVIYHFEGVSNGTDLNAGVKQHQVVNQTVFRDKWRDELQARHFPNAQHVVHARDRSAGKPCILVIDHYVPHHDKDAGGRSTYMYIQLLLALGCRVQLMGANFFPHQPYTKALQAMGVEVLVGESIARNLDQWLADHAPYIDEVFLHRPHIAEQMLSHLERMSPRPPISFFGHDLHYLRIAREASLKDDDSLRRDSESWRKRELAVCERADRVYYFSEVEIDALRELVPAAKLRRIPLYTMQIDELPAYAPSAPRELLFVGGYNHPPNVDAALWLVNEILPLVLEAVPDASLHLVGSNPPTEVSALAGDSVKVHGYVSDDALNSLYRQVGAVVVPLRYGAGIKGKIIEAIANHVPMVTTDIGVEGIPESDSVMWIENTAQNIAKRLIALLLEQEPKDEKLDRHGAWLQSYFDRDSAADVLRADIPKLGYPRDIGQ</sequence>
<protein>
    <submittedName>
        <fullName evidence="3">Glycosyltransferase</fullName>
        <ecNumber evidence="3">2.4.-.-</ecNumber>
    </submittedName>
</protein>
<accession>A0ABZ0I4I1</accession>
<keyword evidence="3" id="KW-0808">Transferase</keyword>
<keyword evidence="1" id="KW-0175">Coiled coil</keyword>
<proteinExistence type="predicted"/>
<dbReference type="Pfam" id="PF00535">
    <property type="entry name" value="Glycos_transf_2"/>
    <property type="match status" value="1"/>
</dbReference>
<gene>
    <name evidence="3" type="ORF">R0135_16865</name>
</gene>
<dbReference type="SUPFAM" id="SSF53448">
    <property type="entry name" value="Nucleotide-diphospho-sugar transferases"/>
    <property type="match status" value="1"/>
</dbReference>
<feature type="coiled-coil region" evidence="1">
    <location>
        <begin position="282"/>
        <end position="361"/>
    </location>
</feature>
<dbReference type="CDD" id="cd03801">
    <property type="entry name" value="GT4_PimA-like"/>
    <property type="match status" value="1"/>
</dbReference>
<dbReference type="SUPFAM" id="SSF52540">
    <property type="entry name" value="P-loop containing nucleoside triphosphate hydrolases"/>
    <property type="match status" value="1"/>
</dbReference>
<dbReference type="InterPro" id="IPR027417">
    <property type="entry name" value="P-loop_NTPase"/>
</dbReference>
<organism evidence="3 4">
    <name type="scientific">Congregibacter variabilis</name>
    <dbReference type="NCBI Taxonomy" id="3081200"/>
    <lineage>
        <taxon>Bacteria</taxon>
        <taxon>Pseudomonadati</taxon>
        <taxon>Pseudomonadota</taxon>
        <taxon>Gammaproteobacteria</taxon>
        <taxon>Cellvibrionales</taxon>
        <taxon>Halieaceae</taxon>
        <taxon>Congregibacter</taxon>
    </lineage>
</organism>
<dbReference type="PANTHER" id="PTHR43179:SF7">
    <property type="entry name" value="RHAMNOSYLTRANSFERASE WBBL"/>
    <property type="match status" value="1"/>
</dbReference>
<evidence type="ECO:0000313" key="3">
    <source>
        <dbReference type="EMBL" id="WOJ93435.1"/>
    </source>
</evidence>
<dbReference type="Pfam" id="PF13692">
    <property type="entry name" value="Glyco_trans_1_4"/>
    <property type="match status" value="1"/>
</dbReference>
<dbReference type="InterPro" id="IPR029044">
    <property type="entry name" value="Nucleotide-diphossugar_trans"/>
</dbReference>
<keyword evidence="4" id="KW-1185">Reference proteome</keyword>
<feature type="domain" description="Glycosyltransferase 2-like" evidence="2">
    <location>
        <begin position="595"/>
        <end position="705"/>
    </location>
</feature>
<dbReference type="Gene3D" id="3.40.50.2000">
    <property type="entry name" value="Glycogen Phosphorylase B"/>
    <property type="match status" value="1"/>
</dbReference>
<dbReference type="PANTHER" id="PTHR43179">
    <property type="entry name" value="RHAMNOSYLTRANSFERASE WBBL"/>
    <property type="match status" value="1"/>
</dbReference>
<dbReference type="InterPro" id="IPR001173">
    <property type="entry name" value="Glyco_trans_2-like"/>
</dbReference>
<reference evidence="3 4" key="1">
    <citation type="submission" date="2023-10" db="EMBL/GenBank/DDBJ databases">
        <title>Two novel species belonging to the OM43/NOR5 clade.</title>
        <authorList>
            <person name="Park M."/>
        </authorList>
    </citation>
    <scope>NUCLEOTIDE SEQUENCE [LARGE SCALE GENOMIC DNA]</scope>
    <source>
        <strain evidence="3 4">IMCC43200</strain>
    </source>
</reference>